<organism evidence="4">
    <name type="scientific">Dickeya oryzae</name>
    <dbReference type="NCBI Taxonomy" id="1240404"/>
    <lineage>
        <taxon>Bacteria</taxon>
        <taxon>Pseudomonadati</taxon>
        <taxon>Pseudomonadota</taxon>
        <taxon>Gammaproteobacteria</taxon>
        <taxon>Enterobacterales</taxon>
        <taxon>Pectobacteriaceae</taxon>
        <taxon>Dickeya</taxon>
    </lineage>
</organism>
<gene>
    <name evidence="4" type="ORF">LF923_0015210</name>
</gene>
<comment type="similarity">
    <text evidence="1 3">Belongs to the UPF0319 family.</text>
</comment>
<proteinExistence type="inferred from homology"/>
<dbReference type="EMBL" id="CP162411">
    <property type="protein sequence ID" value="XDL13539.1"/>
    <property type="molecule type" value="Genomic_DNA"/>
</dbReference>
<dbReference type="PANTHER" id="PTHR38108">
    <property type="entry name" value="UPF0319 PROTEIN YCCT"/>
    <property type="match status" value="1"/>
</dbReference>
<reference evidence="4" key="1">
    <citation type="submission" date="2024-07" db="EMBL/GenBank/DDBJ databases">
        <authorList>
            <person name="Pedron J."/>
        </authorList>
    </citation>
    <scope>NUCLEOTIDE SEQUENCE</scope>
    <source>
        <strain evidence="4">A642-S2-A17</strain>
    </source>
</reference>
<sequence precursor="true">MKTISAIAATAMLWLLTFSSLAMATTLKLRPDIELVMVDGKKVPGSLLNGADSLELEKSYHQIVFQVLKSVGSSVGTKQTYRSPGLIAVFDARNLSEVAIRLPDLDDAAARQNFSQSPTYQLVDSKNLPIPIRTDVLPVGATELSGEIEKRMADYNRSGQAAAAITFAPLPSAKASTTPNAAANPLDPLSIMQYWFQQADKNTRQRFLEWAKDRETQ</sequence>
<dbReference type="PANTHER" id="PTHR38108:SF1">
    <property type="entry name" value="UPF0319 PROTEIN YCCT"/>
    <property type="match status" value="1"/>
</dbReference>
<dbReference type="AlphaFoldDB" id="A0AB39IDH4"/>
<dbReference type="InterPro" id="IPR018635">
    <property type="entry name" value="UPF0319"/>
</dbReference>
<name>A0AB39IDH4_9GAMM</name>
<feature type="chain" id="PRO_5044031872" description="UPF0319 protein LF923_0015210" evidence="3">
    <location>
        <begin position="25"/>
        <end position="217"/>
    </location>
</feature>
<dbReference type="RefSeq" id="WP_226101050.1">
    <property type="nucleotide sequence ID" value="NZ_CP162411.1"/>
</dbReference>
<evidence type="ECO:0000313" key="4">
    <source>
        <dbReference type="EMBL" id="XDL13539.1"/>
    </source>
</evidence>
<keyword evidence="2 3" id="KW-0732">Signal</keyword>
<accession>A0AB39IDH4</accession>
<feature type="signal peptide" evidence="3">
    <location>
        <begin position="1"/>
        <end position="24"/>
    </location>
</feature>
<evidence type="ECO:0000256" key="1">
    <source>
        <dbReference type="ARBA" id="ARBA00008490"/>
    </source>
</evidence>
<dbReference type="HAMAP" id="MF_00789">
    <property type="entry name" value="UPF0319"/>
    <property type="match status" value="1"/>
</dbReference>
<dbReference type="Pfam" id="PF09829">
    <property type="entry name" value="DUF2057"/>
    <property type="match status" value="1"/>
</dbReference>
<dbReference type="NCBIfam" id="NF002967">
    <property type="entry name" value="PRK03641.1"/>
    <property type="match status" value="1"/>
</dbReference>
<protein>
    <recommendedName>
        <fullName evidence="3">UPF0319 protein LF923_0015210</fullName>
    </recommendedName>
</protein>
<evidence type="ECO:0000256" key="3">
    <source>
        <dbReference type="HAMAP-Rule" id="MF_00789"/>
    </source>
</evidence>
<evidence type="ECO:0000256" key="2">
    <source>
        <dbReference type="ARBA" id="ARBA00022729"/>
    </source>
</evidence>